<keyword evidence="2" id="KW-1185">Reference proteome</keyword>
<accession>F0V6Z9</accession>
<dbReference type="KEGG" id="vg:10322130"/>
<evidence type="ECO:0000313" key="1">
    <source>
        <dbReference type="EMBL" id="CBZ42011.1"/>
    </source>
</evidence>
<protein>
    <submittedName>
        <fullName evidence="1">Virion structural protein</fullName>
    </submittedName>
</protein>
<evidence type="ECO:0000313" key="2">
    <source>
        <dbReference type="Proteomes" id="UP000007493"/>
    </source>
</evidence>
<dbReference type="InterPro" id="IPR033767">
    <property type="entry name" value="Tail_Gp11"/>
</dbReference>
<dbReference type="EMBL" id="FR823298">
    <property type="protein sequence ID" value="CBZ42011.1"/>
    <property type="molecule type" value="Genomic_DNA"/>
</dbReference>
<dbReference type="GeneID" id="10322130"/>
<dbReference type="OrthoDB" id="9247at10239"/>
<dbReference type="Pfam" id="PF17212">
    <property type="entry name" value="Tube"/>
    <property type="match status" value="1"/>
</dbReference>
<dbReference type="RefSeq" id="YP_004286216.1">
    <property type="nucleotide sequence ID" value="NC_015208.1"/>
</dbReference>
<sequence>MALQDESLDYAEELGAVNDILAAIGEAPVNTLEGETGVDVANARKILTNVNREVQSKGWTFNIETGVTLSPDLLTGHIWYLQEYLRMTVGGGATVYIKRGDYVYDTSTRSDIFTGPIVVDLIRLRGFNQMPECFKAYIITKASRRFNTFFFGAGEVEGLLALNEEEQYRACMEYEMDFGQFNMLDGDAFVQGLLNR</sequence>
<proteinExistence type="predicted"/>
<organism evidence="1 2">
    <name type="scientific">Pseudomonas phage phi15</name>
    <dbReference type="NCBI Taxonomy" id="988656"/>
    <lineage>
        <taxon>Viruses</taxon>
        <taxon>Duplodnaviria</taxon>
        <taxon>Heunggongvirae</taxon>
        <taxon>Uroviricota</taxon>
        <taxon>Caudoviricetes</taxon>
        <taxon>Autographivirales</taxon>
        <taxon>Autotranscriptaviridae</taxon>
        <taxon>Studiervirinae</taxon>
        <taxon>Troedvirus</taxon>
        <taxon>Troedvirus Phi15</taxon>
    </lineage>
</organism>
<name>F0V6Z9_9CAUD</name>
<dbReference type="Proteomes" id="UP000007493">
    <property type="component" value="Segment"/>
</dbReference>
<reference evidence="1 2" key="1">
    <citation type="submission" date="2011-02" db="EMBL/GenBank/DDBJ databases">
        <authorList>
            <person name="Cornelissen A.A."/>
        </authorList>
    </citation>
    <scope>NUCLEOTIDE SEQUENCE [LARGE SCALE GENOMIC DNA]</scope>
</reference>
<reference evidence="1 2" key="2">
    <citation type="submission" date="2011-03" db="EMBL/GenBank/DDBJ databases">
        <title>The T7-Related Pseudomonas putida Phage phi15 Displays Virion-Associated Biofilm Eradication Properties.</title>
        <authorList>
            <person name="Cornelissen A."/>
            <person name="Ceyssens P.J."/>
            <person name="T'Syen J."/>
            <person name="Van Praet H."/>
        </authorList>
    </citation>
    <scope>NUCLEOTIDE SEQUENCE [LARGE SCALE GENOMIC DNA]</scope>
</reference>